<dbReference type="AlphaFoldDB" id="A0A1X7AA00"/>
<reference evidence="3 4" key="1">
    <citation type="submission" date="2017-03" db="EMBL/GenBank/DDBJ databases">
        <authorList>
            <person name="Afonso C.L."/>
            <person name="Miller P.J."/>
            <person name="Scott M.A."/>
            <person name="Spackman E."/>
            <person name="Goraichik I."/>
            <person name="Dimitrov K.M."/>
            <person name="Suarez D.L."/>
            <person name="Swayne D.E."/>
        </authorList>
    </citation>
    <scope>NUCLEOTIDE SEQUENCE [LARGE SCALE GENOMIC DNA]</scope>
    <source>
        <strain evidence="3 4">CECT 7751</strain>
    </source>
</reference>
<evidence type="ECO:0000313" key="4">
    <source>
        <dbReference type="Proteomes" id="UP000193963"/>
    </source>
</evidence>
<keyword evidence="4" id="KW-1185">Reference proteome</keyword>
<organism evidence="3 4">
    <name type="scientific">Pseudooceanicola marinus</name>
    <dbReference type="NCBI Taxonomy" id="396013"/>
    <lineage>
        <taxon>Bacteria</taxon>
        <taxon>Pseudomonadati</taxon>
        <taxon>Pseudomonadota</taxon>
        <taxon>Alphaproteobacteria</taxon>
        <taxon>Rhodobacterales</taxon>
        <taxon>Paracoccaceae</taxon>
        <taxon>Pseudooceanicola</taxon>
    </lineage>
</organism>
<sequence length="133" mass="15088">MQLRHSQHDMPDIHIPVKHFEHRYAHERMASGKLTSDNEGMENLKLIRQERKLTQAELAEMVDCNQATISKIEKGGNYTHDLAIKIAKALQVPLTDLFSISEVEAKYLEALRKADPARRDAVLLLLGVNAPHN</sequence>
<dbReference type="Gene3D" id="1.10.260.40">
    <property type="entry name" value="lambda repressor-like DNA-binding domains"/>
    <property type="match status" value="1"/>
</dbReference>
<feature type="domain" description="HTH cro/C1-type" evidence="2">
    <location>
        <begin position="44"/>
        <end position="97"/>
    </location>
</feature>
<proteinExistence type="predicted"/>
<dbReference type="Proteomes" id="UP000193963">
    <property type="component" value="Unassembled WGS sequence"/>
</dbReference>
<gene>
    <name evidence="3" type="ORF">PSM7751_04125</name>
</gene>
<dbReference type="EMBL" id="FWFN01000011">
    <property type="protein sequence ID" value="SLN74188.1"/>
    <property type="molecule type" value="Genomic_DNA"/>
</dbReference>
<dbReference type="PROSITE" id="PS50943">
    <property type="entry name" value="HTH_CROC1"/>
    <property type="match status" value="1"/>
</dbReference>
<dbReference type="PANTHER" id="PTHR46558:SF3">
    <property type="entry name" value="TRANSCRIPTIONAL REGULATOR"/>
    <property type="match status" value="1"/>
</dbReference>
<dbReference type="InterPro" id="IPR010982">
    <property type="entry name" value="Lambda_DNA-bd_dom_sf"/>
</dbReference>
<dbReference type="PANTHER" id="PTHR46558">
    <property type="entry name" value="TRACRIPTIONAL REGULATORY PROTEIN-RELATED-RELATED"/>
    <property type="match status" value="1"/>
</dbReference>
<evidence type="ECO:0000313" key="3">
    <source>
        <dbReference type="EMBL" id="SLN74188.1"/>
    </source>
</evidence>
<protein>
    <submittedName>
        <fullName evidence="3">Antitoxin HipB</fullName>
    </submittedName>
</protein>
<dbReference type="Pfam" id="PF01381">
    <property type="entry name" value="HTH_3"/>
    <property type="match status" value="1"/>
</dbReference>
<accession>A0A1X7AA00</accession>
<keyword evidence="1" id="KW-0238">DNA-binding</keyword>
<dbReference type="CDD" id="cd00093">
    <property type="entry name" value="HTH_XRE"/>
    <property type="match status" value="1"/>
</dbReference>
<dbReference type="GO" id="GO:0003677">
    <property type="term" value="F:DNA binding"/>
    <property type="evidence" value="ECO:0007669"/>
    <property type="project" value="UniProtKB-KW"/>
</dbReference>
<evidence type="ECO:0000256" key="1">
    <source>
        <dbReference type="ARBA" id="ARBA00023125"/>
    </source>
</evidence>
<dbReference type="SMART" id="SM00530">
    <property type="entry name" value="HTH_XRE"/>
    <property type="match status" value="1"/>
</dbReference>
<dbReference type="RefSeq" id="WP_143515664.1">
    <property type="nucleotide sequence ID" value="NZ_FWFN01000011.1"/>
</dbReference>
<dbReference type="SUPFAM" id="SSF47413">
    <property type="entry name" value="lambda repressor-like DNA-binding domains"/>
    <property type="match status" value="1"/>
</dbReference>
<name>A0A1X7AA00_9RHOB</name>
<dbReference type="InterPro" id="IPR001387">
    <property type="entry name" value="Cro/C1-type_HTH"/>
</dbReference>
<evidence type="ECO:0000259" key="2">
    <source>
        <dbReference type="PROSITE" id="PS50943"/>
    </source>
</evidence>